<dbReference type="GO" id="GO:0015074">
    <property type="term" value="P:DNA integration"/>
    <property type="evidence" value="ECO:0007669"/>
    <property type="project" value="InterPro"/>
</dbReference>
<dbReference type="InterPro" id="IPR001584">
    <property type="entry name" value="Integrase_cat-core"/>
</dbReference>
<organism evidence="1 2">
    <name type="scientific">Paramuricea clavata</name>
    <name type="common">Red gorgonian</name>
    <name type="synonym">Violescent sea-whip</name>
    <dbReference type="NCBI Taxonomy" id="317549"/>
    <lineage>
        <taxon>Eukaryota</taxon>
        <taxon>Metazoa</taxon>
        <taxon>Cnidaria</taxon>
        <taxon>Anthozoa</taxon>
        <taxon>Octocorallia</taxon>
        <taxon>Malacalcyonacea</taxon>
        <taxon>Plexauridae</taxon>
        <taxon>Paramuricea</taxon>
    </lineage>
</organism>
<protein>
    <submittedName>
        <fullName evidence="1">Transposon Ty3-G Gag-Pol poly</fullName>
    </submittedName>
</protein>
<evidence type="ECO:0000313" key="1">
    <source>
        <dbReference type="EMBL" id="CAB4027952.1"/>
    </source>
</evidence>
<reference evidence="1" key="1">
    <citation type="submission" date="2020-04" db="EMBL/GenBank/DDBJ databases">
        <authorList>
            <person name="Alioto T."/>
            <person name="Alioto T."/>
            <person name="Gomez Garrido J."/>
        </authorList>
    </citation>
    <scope>NUCLEOTIDE SEQUENCE</scope>
    <source>
        <strain evidence="1">A484AB</strain>
    </source>
</reference>
<dbReference type="InterPro" id="IPR036397">
    <property type="entry name" value="RNaseH_sf"/>
</dbReference>
<accession>A0A7D9JF20</accession>
<dbReference type="OrthoDB" id="5986912at2759"/>
<keyword evidence="2" id="KW-1185">Reference proteome</keyword>
<dbReference type="FunFam" id="3.30.420.10:FF:000063">
    <property type="entry name" value="Retrovirus-related Pol polyprotein from transposon 297-like Protein"/>
    <property type="match status" value="1"/>
</dbReference>
<dbReference type="PANTHER" id="PTHR37984:SF5">
    <property type="entry name" value="PROTEIN NYNRIN-LIKE"/>
    <property type="match status" value="1"/>
</dbReference>
<dbReference type="PANTHER" id="PTHR37984">
    <property type="entry name" value="PROTEIN CBG26694"/>
    <property type="match status" value="1"/>
</dbReference>
<proteinExistence type="predicted"/>
<dbReference type="EMBL" id="CACRXK020015145">
    <property type="protein sequence ID" value="CAB4027952.1"/>
    <property type="molecule type" value="Genomic_DNA"/>
</dbReference>
<dbReference type="Gene3D" id="3.30.420.10">
    <property type="entry name" value="Ribonuclease H-like superfamily/Ribonuclease H"/>
    <property type="match status" value="1"/>
</dbReference>
<dbReference type="AlphaFoldDB" id="A0A7D9JF20"/>
<dbReference type="InterPro" id="IPR012337">
    <property type="entry name" value="RNaseH-like_sf"/>
</dbReference>
<name>A0A7D9JF20_PARCT</name>
<evidence type="ECO:0000313" key="2">
    <source>
        <dbReference type="Proteomes" id="UP001152795"/>
    </source>
</evidence>
<dbReference type="GO" id="GO:0003676">
    <property type="term" value="F:nucleic acid binding"/>
    <property type="evidence" value="ECO:0007669"/>
    <property type="project" value="InterPro"/>
</dbReference>
<gene>
    <name evidence="1" type="ORF">PACLA_8A079195</name>
</gene>
<sequence length="219" mass="25300">MKKKTATEVRRVLKSIFSRHGIPERVRSDNGPPFDSGEYLHFANEWGFKVRHSSPKYPQSNGEVQRAVQTIKRLLKKEKEKEKALLAYRSTPLSCAYSPAELLMGRKIRTTVPTFHKLLTPKWHDLIKLQEHEAQSKLQQQKYFNTRHCAMPLKQIPQGTEVHISTHPENGVVKTSTESPRQYEVETPTGVIKRNRVQLLLNATVFSSTARKNYRAKRN</sequence>
<dbReference type="SUPFAM" id="SSF53098">
    <property type="entry name" value="Ribonuclease H-like"/>
    <property type="match status" value="1"/>
</dbReference>
<dbReference type="Proteomes" id="UP001152795">
    <property type="component" value="Unassembled WGS sequence"/>
</dbReference>
<dbReference type="PROSITE" id="PS50994">
    <property type="entry name" value="INTEGRASE"/>
    <property type="match status" value="1"/>
</dbReference>
<comment type="caution">
    <text evidence="1">The sequence shown here is derived from an EMBL/GenBank/DDBJ whole genome shotgun (WGS) entry which is preliminary data.</text>
</comment>
<dbReference type="InterPro" id="IPR050951">
    <property type="entry name" value="Retrovirus_Pol_polyprotein"/>
</dbReference>